<dbReference type="SUPFAM" id="SSF56112">
    <property type="entry name" value="Protein kinase-like (PK-like)"/>
    <property type="match status" value="1"/>
</dbReference>
<feature type="compositionally biased region" description="Basic residues" evidence="1">
    <location>
        <begin position="747"/>
        <end position="762"/>
    </location>
</feature>
<dbReference type="SMART" id="SM00220">
    <property type="entry name" value="S_TKc"/>
    <property type="match status" value="1"/>
</dbReference>
<evidence type="ECO:0000313" key="3">
    <source>
        <dbReference type="EMBL" id="KAF5831386.1"/>
    </source>
</evidence>
<dbReference type="Gene3D" id="1.10.510.10">
    <property type="entry name" value="Transferase(Phosphotransferase) domain 1"/>
    <property type="match status" value="1"/>
</dbReference>
<feature type="region of interest" description="Disordered" evidence="1">
    <location>
        <begin position="41"/>
        <end position="91"/>
    </location>
</feature>
<dbReference type="InterPro" id="IPR008271">
    <property type="entry name" value="Ser/Thr_kinase_AS"/>
</dbReference>
<feature type="compositionally biased region" description="Polar residues" evidence="1">
    <location>
        <begin position="23"/>
        <end position="34"/>
    </location>
</feature>
<feature type="compositionally biased region" description="Low complexity" evidence="1">
    <location>
        <begin position="659"/>
        <end position="687"/>
    </location>
</feature>
<dbReference type="PANTHER" id="PTHR48125:SF10">
    <property type="entry name" value="OS12G0136300 PROTEIN"/>
    <property type="match status" value="1"/>
</dbReference>
<reference evidence="3" key="1">
    <citation type="submission" date="2017-08" db="EMBL/GenBank/DDBJ databases">
        <authorList>
            <person name="Polle J.E."/>
            <person name="Barry K."/>
            <person name="Cushman J."/>
            <person name="Schmutz J."/>
            <person name="Tran D."/>
            <person name="Hathwaick L.T."/>
            <person name="Yim W.C."/>
            <person name="Jenkins J."/>
            <person name="Mckie-Krisberg Z.M."/>
            <person name="Prochnik S."/>
            <person name="Lindquist E."/>
            <person name="Dockter R.B."/>
            <person name="Adam C."/>
            <person name="Molina H."/>
            <person name="Bunkerborg J."/>
            <person name="Jin E."/>
            <person name="Buchheim M."/>
            <person name="Magnuson J."/>
        </authorList>
    </citation>
    <scope>NUCLEOTIDE SEQUENCE</scope>
    <source>
        <strain evidence="3">CCAP 19/18</strain>
    </source>
</reference>
<evidence type="ECO:0000256" key="1">
    <source>
        <dbReference type="SAM" id="MobiDB-lite"/>
    </source>
</evidence>
<feature type="region of interest" description="Disordered" evidence="1">
    <location>
        <begin position="855"/>
        <end position="1463"/>
    </location>
</feature>
<feature type="compositionally biased region" description="Pro residues" evidence="1">
    <location>
        <begin position="726"/>
        <end position="736"/>
    </location>
</feature>
<feature type="compositionally biased region" description="Polar residues" evidence="1">
    <location>
        <begin position="892"/>
        <end position="918"/>
    </location>
</feature>
<dbReference type="PROSITE" id="PS50011">
    <property type="entry name" value="PROTEIN_KINASE_DOM"/>
    <property type="match status" value="1"/>
</dbReference>
<protein>
    <recommendedName>
        <fullName evidence="2">Protein kinase domain-containing protein</fullName>
    </recommendedName>
</protein>
<feature type="compositionally biased region" description="Low complexity" evidence="1">
    <location>
        <begin position="971"/>
        <end position="984"/>
    </location>
</feature>
<feature type="compositionally biased region" description="Low complexity" evidence="1">
    <location>
        <begin position="1064"/>
        <end position="1077"/>
    </location>
</feature>
<dbReference type="Proteomes" id="UP000815325">
    <property type="component" value="Unassembled WGS sequence"/>
</dbReference>
<feature type="compositionally biased region" description="Polar residues" evidence="1">
    <location>
        <begin position="1279"/>
        <end position="1294"/>
    </location>
</feature>
<feature type="compositionally biased region" description="Low complexity" evidence="1">
    <location>
        <begin position="1703"/>
        <end position="1729"/>
    </location>
</feature>
<feature type="compositionally biased region" description="Basic and acidic residues" evidence="1">
    <location>
        <begin position="603"/>
        <end position="614"/>
    </location>
</feature>
<feature type="region of interest" description="Disordered" evidence="1">
    <location>
        <begin position="1550"/>
        <end position="1582"/>
    </location>
</feature>
<feature type="compositionally biased region" description="Pro residues" evidence="1">
    <location>
        <begin position="1346"/>
        <end position="1356"/>
    </location>
</feature>
<accession>A0ABQ7G9V4</accession>
<keyword evidence="4" id="KW-1185">Reference proteome</keyword>
<dbReference type="PANTHER" id="PTHR48125">
    <property type="entry name" value="LP07818P1"/>
    <property type="match status" value="1"/>
</dbReference>
<feature type="domain" description="Protein kinase" evidence="2">
    <location>
        <begin position="1606"/>
        <end position="2012"/>
    </location>
</feature>
<feature type="compositionally biased region" description="Low complexity" evidence="1">
    <location>
        <begin position="616"/>
        <end position="631"/>
    </location>
</feature>
<feature type="compositionally biased region" description="Low complexity" evidence="1">
    <location>
        <begin position="737"/>
        <end position="746"/>
    </location>
</feature>
<feature type="compositionally biased region" description="Basic residues" evidence="1">
    <location>
        <begin position="1108"/>
        <end position="1120"/>
    </location>
</feature>
<feature type="region of interest" description="Disordered" evidence="1">
    <location>
        <begin position="15"/>
        <end position="34"/>
    </location>
</feature>
<feature type="compositionally biased region" description="Basic and acidic residues" evidence="1">
    <location>
        <begin position="41"/>
        <end position="53"/>
    </location>
</feature>
<dbReference type="InterPro" id="IPR011009">
    <property type="entry name" value="Kinase-like_dom_sf"/>
</dbReference>
<feature type="compositionally biased region" description="Gly residues" evidence="1">
    <location>
        <begin position="382"/>
        <end position="400"/>
    </location>
</feature>
<feature type="region of interest" description="Disordered" evidence="1">
    <location>
        <begin position="574"/>
        <end position="815"/>
    </location>
</feature>
<proteinExistence type="predicted"/>
<dbReference type="PROSITE" id="PS00108">
    <property type="entry name" value="PROTEIN_KINASE_ST"/>
    <property type="match status" value="1"/>
</dbReference>
<dbReference type="InterPro" id="IPR000719">
    <property type="entry name" value="Prot_kinase_dom"/>
</dbReference>
<feature type="compositionally biased region" description="Low complexity" evidence="1">
    <location>
        <begin position="763"/>
        <end position="781"/>
    </location>
</feature>
<feature type="compositionally biased region" description="Polar residues" evidence="1">
    <location>
        <begin position="992"/>
        <end position="1017"/>
    </location>
</feature>
<feature type="compositionally biased region" description="Low complexity" evidence="1">
    <location>
        <begin position="328"/>
        <end position="350"/>
    </location>
</feature>
<feature type="compositionally biased region" description="Basic and acidic residues" evidence="1">
    <location>
        <begin position="643"/>
        <end position="654"/>
    </location>
</feature>
<feature type="region of interest" description="Disordered" evidence="1">
    <location>
        <begin position="1947"/>
        <end position="1972"/>
    </location>
</feature>
<feature type="compositionally biased region" description="Low complexity" evidence="1">
    <location>
        <begin position="122"/>
        <end position="133"/>
    </location>
</feature>
<feature type="compositionally biased region" description="Basic and acidic residues" evidence="1">
    <location>
        <begin position="782"/>
        <end position="799"/>
    </location>
</feature>
<evidence type="ECO:0000313" key="4">
    <source>
        <dbReference type="Proteomes" id="UP000815325"/>
    </source>
</evidence>
<sequence length="2014" mass="209573">MVLCGTLFACFGGSKGGAAKDVTPNNQSQAKGQTNQLDEVHGGLDQKDLKKPCDAPSTPERPPPSKPSSSSRATPRREEAEEPPSAPKSLAQQDQALRAILDQARRLVQEAATATAITLGPGASSQKQSGQASENEGPDMETETQLIKSQLLALSSAFRPGPDIYVRIREQLCAAREWLQSSPAPHLAASTFMRIAGDTLLQVEDSIQSAGQVPFWTPDVVAAFVELLRLYAALVHCATLMPSADASSSDGRASGRKGSSKALLGLMAQLLLGRPELLGLVGQVLELLHFSEGYRRTWGVASSTASALMLWELVHKLVRFAASLGSTARAASSPPTSNSATHATTAALPSSLPPATPSKPQVQEAGTIASSAATEGSNVGVGVKGGSDGGSGGAKGGNSGAGTAARRPSACTGGPATPDASAGDVSVSTKSGAALKSLAALLQPGKGVAARLLAQPFERGGANGAAGHLAALRLLKQAVGAWGAQLMESPGLATHYVSQHQARFMHYYTRAEGDAESASAELCRMHLKVLNVLVCTESSQVRMAMLQSQTAVALLQEFSLEAGVLCLEQQAEEEEADAAAEAEAEAAAEAAAGTGKDPGNPDGSDHAGSADEVCHSNGSDSCSSCSDSGSSDGDEGGEGGLDGGREGHGKRAGEEGDAEAVVPPSAASSPPAAAAAAAAEPGQQVPQQGGGPRRELFSREKQRETVQFGESQESAMAPAVVMRPLSLPPRPPPTEAPQPSHANSSSRSHRRSNSSSSRRGRSSSRNGDGSQAGGSSRSSASHTKDGAELQGKQGERNGSGEEVCGGGGAAGKAGPAAFSFTYDLEEDFERLMALEEALGRPVELEGLEYDEEAQALLAGGLTEPPPCPPIPESPAIEAEEVAGAAQSRHTSKAGNTPLSKEASATGSQQNLLHGTSPPSKEASAIGNQQNQALEAGSAFAQSPPSFSVPALTIPSRTGSTPPLAADHQNTPSPSVPSHVPRSIPEPGPRASDTASARATPSHTGLPQQSPPSNMCTASTSVPPPSHHSPGLSSQVSPGGIHMSPNSQAEWNQSGQPTPSPRSQPQPHLDQPQGSPPSHQHPHPHLPDAPLQQKAARQPSFWRGAAKANHQHQQHQQHQHQHPQQPSAAFQADASTPSSPSVPPHAHLMPELKGLRLGKGSYKWGEGHDTGEASSDDEGGNSSPDSSYPASPTMGNGTAGGNKGPSRVSFDMPTSPSAGVTAAGEISCMPGSRSGNLHHNSDSCKTRSSIASRVSFDRKVQSNTRGHVSLDLTLPRRKSNTSGRVTPSTVHSPPVSNRLHHSHISPLSARDPPPNTQPHLSGRPGAALQQLSARSSGKPLSPLRSPGAPPEGLPPRAPATGGPPSMPKVPSLNLEKAVAAQHPSSSRRGLHTPSGTDYARRGAGTDSSRASKSLVRGSNSSRRSTPRRSKGQQPKVAGAGKDVEGASCGRGTDEEEDGQDTAPQLSYRSMVAHKLWFNDRALHSAMLQLLLRLLVTPQGALDAAYIQAVPACEDASLPPVEHLLSWHFAGPPGAAIVADVARSLTHSLIQATSSSDRKDSYTGKSSKSSKNGKESNSKKAQGQANQLRSMLLLLRLLTRQAMDCSRYEDLHFHSRGAYGNIYSARQQRPGAEGAPPAEVMVKVIEMPPGGERCVLPEVFGEVAIMARYAQQPLPPLPGADEAQADAAQAEARGKRSSTGGSGSQSGSQQQQQQHQHQQHKQQQQQQPQRHGGWGMAKGNPGVCQLLDVGLVPDAYWIVMPKYRCSLAQWRASPQQQPPCQPRAAALYLAVLIQVVETLQVLAADSIVHYDLKAANVLVDLLPGATDEQLYVAVLQQAVWCVRPSPSPPHSTLDHLCGSCRAACCVVLSGSMLFGGLDYASVTHRVAFGQGPNLRLTRQERAALGEDLQRTDRAGVADTDAPAARTPRTAAAVAACSDADTDVVRPVGKAQQNEAAQEGSSGEGGNGAMVRSVGWPGGHSGDFVEWVLARDPANRPSWEQVLGRLQQLRGHVLSLC</sequence>
<evidence type="ECO:0000259" key="2">
    <source>
        <dbReference type="PROSITE" id="PS50011"/>
    </source>
</evidence>
<organism evidence="3 4">
    <name type="scientific">Dunaliella salina</name>
    <name type="common">Green alga</name>
    <name type="synonym">Protococcus salinus</name>
    <dbReference type="NCBI Taxonomy" id="3046"/>
    <lineage>
        <taxon>Eukaryota</taxon>
        <taxon>Viridiplantae</taxon>
        <taxon>Chlorophyta</taxon>
        <taxon>core chlorophytes</taxon>
        <taxon>Chlorophyceae</taxon>
        <taxon>CS clade</taxon>
        <taxon>Chlamydomonadales</taxon>
        <taxon>Dunaliellaceae</taxon>
        <taxon>Dunaliella</taxon>
    </lineage>
</organism>
<comment type="caution">
    <text evidence="3">The sequence shown here is derived from an EMBL/GenBank/DDBJ whole genome shotgun (WGS) entry which is preliminary data.</text>
</comment>
<name>A0ABQ7G9V4_DUNSA</name>
<feature type="region of interest" description="Disordered" evidence="1">
    <location>
        <begin position="1673"/>
        <end position="1733"/>
    </location>
</feature>
<feature type="compositionally biased region" description="Acidic residues" evidence="1">
    <location>
        <begin position="574"/>
        <end position="586"/>
    </location>
</feature>
<feature type="compositionally biased region" description="Basic and acidic residues" evidence="1">
    <location>
        <begin position="692"/>
        <end position="704"/>
    </location>
</feature>
<feature type="compositionally biased region" description="Pro residues" evidence="1">
    <location>
        <begin position="863"/>
        <end position="872"/>
    </location>
</feature>
<feature type="compositionally biased region" description="Polar residues" evidence="1">
    <location>
        <begin position="1179"/>
        <end position="1195"/>
    </location>
</feature>
<gene>
    <name evidence="3" type="ORF">DUNSADRAFT_13176</name>
</gene>
<dbReference type="EMBL" id="MU069952">
    <property type="protein sequence ID" value="KAF5831386.1"/>
    <property type="molecule type" value="Genomic_DNA"/>
</dbReference>
<feature type="region of interest" description="Disordered" evidence="1">
    <location>
        <begin position="328"/>
        <end position="426"/>
    </location>
</feature>
<feature type="region of interest" description="Disordered" evidence="1">
    <location>
        <begin position="119"/>
        <end position="146"/>
    </location>
</feature>
<feature type="compositionally biased region" description="Low complexity" evidence="1">
    <location>
        <begin position="1678"/>
        <end position="1689"/>
    </location>
</feature>